<dbReference type="PANTHER" id="PTHR30024">
    <property type="entry name" value="ALIPHATIC SULFONATES-BINDING PROTEIN-RELATED"/>
    <property type="match status" value="1"/>
</dbReference>
<evidence type="ECO:0000256" key="4">
    <source>
        <dbReference type="SAM" id="SignalP"/>
    </source>
</evidence>
<sequence>MNHRIHRIRRVKHSSLALAASATCAAALLTACGNDGSASVGSDGKTTVSVGVSGNVFDLSIRLAEEKGYFDKQNIKIKYVTLTAATGTSALQSGSVQFLNSSPTSYLAGLSKGLPELSVAHNGGGNPLGIVVSTAFAKKHGLTAKTPAAKVAKTLADSTAGASSANTKAEAGIFLKAHGVDPAKLKWVSLPSPAADKAALAKGEVDWFITSEPIPLQVQHEGDGVVVADPTKVPEWSYEQAGYGQAVVVKKSYAKTDAKTVKGFATAVQQATSYLSSHPSDDKSVLAASRKTLPGVPDDVLSGAVEEVEWPKSAKQDEAGWQKTVAFVKDGIGAVPDAKVTTDNWTNTYLP</sequence>
<dbReference type="PROSITE" id="PS51257">
    <property type="entry name" value="PROKAR_LIPOPROTEIN"/>
    <property type="match status" value="1"/>
</dbReference>
<evidence type="ECO:0000313" key="7">
    <source>
        <dbReference type="Proteomes" id="UP001354931"/>
    </source>
</evidence>
<accession>A0ABU6F2N7</accession>
<dbReference type="EMBL" id="JAOZYC010000093">
    <property type="protein sequence ID" value="MEB8338261.1"/>
    <property type="molecule type" value="Genomic_DNA"/>
</dbReference>
<organism evidence="6 7">
    <name type="scientific">Streptomyces endophyticus</name>
    <dbReference type="NCBI Taxonomy" id="714166"/>
    <lineage>
        <taxon>Bacteria</taxon>
        <taxon>Bacillati</taxon>
        <taxon>Actinomycetota</taxon>
        <taxon>Actinomycetes</taxon>
        <taxon>Kitasatosporales</taxon>
        <taxon>Streptomycetaceae</taxon>
        <taxon>Streptomyces</taxon>
    </lineage>
</organism>
<dbReference type="Gene3D" id="3.40.190.10">
    <property type="entry name" value="Periplasmic binding protein-like II"/>
    <property type="match status" value="2"/>
</dbReference>
<evidence type="ECO:0000256" key="2">
    <source>
        <dbReference type="ARBA" id="ARBA00010742"/>
    </source>
</evidence>
<proteinExistence type="inferred from homology"/>
<feature type="chain" id="PRO_5045647866" evidence="4">
    <location>
        <begin position="20"/>
        <end position="351"/>
    </location>
</feature>
<comment type="similarity">
    <text evidence="2">Belongs to the bacterial solute-binding protein SsuA/TauA family.</text>
</comment>
<dbReference type="RefSeq" id="WP_326016047.1">
    <property type="nucleotide sequence ID" value="NZ_JAOZYC010000093.1"/>
</dbReference>
<dbReference type="InterPro" id="IPR015168">
    <property type="entry name" value="SsuA/THI5"/>
</dbReference>
<name>A0ABU6F2N7_9ACTN</name>
<feature type="domain" description="SsuA/THI5-like" evidence="5">
    <location>
        <begin position="63"/>
        <end position="280"/>
    </location>
</feature>
<evidence type="ECO:0000313" key="6">
    <source>
        <dbReference type="EMBL" id="MEB8338261.1"/>
    </source>
</evidence>
<comment type="subcellular location">
    <subcellularLocation>
        <location evidence="1">Periplasm</location>
    </subcellularLocation>
</comment>
<keyword evidence="3 4" id="KW-0732">Signal</keyword>
<reference evidence="6 7" key="1">
    <citation type="submission" date="2022-10" db="EMBL/GenBank/DDBJ databases">
        <authorList>
            <person name="Xie J."/>
            <person name="Shen N."/>
        </authorList>
    </citation>
    <scope>NUCLEOTIDE SEQUENCE [LARGE SCALE GENOMIC DNA]</scope>
    <source>
        <strain evidence="6 7">YIM65594</strain>
    </source>
</reference>
<evidence type="ECO:0000256" key="3">
    <source>
        <dbReference type="ARBA" id="ARBA00022729"/>
    </source>
</evidence>
<protein>
    <submittedName>
        <fullName evidence="6">ABC transporter substrate-binding protein</fullName>
    </submittedName>
</protein>
<dbReference type="SUPFAM" id="SSF53850">
    <property type="entry name" value="Periplasmic binding protein-like II"/>
    <property type="match status" value="1"/>
</dbReference>
<comment type="caution">
    <text evidence="6">The sequence shown here is derived from an EMBL/GenBank/DDBJ whole genome shotgun (WGS) entry which is preliminary data.</text>
</comment>
<dbReference type="Pfam" id="PF09084">
    <property type="entry name" value="NMT1"/>
    <property type="match status" value="1"/>
</dbReference>
<dbReference type="Proteomes" id="UP001354931">
    <property type="component" value="Unassembled WGS sequence"/>
</dbReference>
<evidence type="ECO:0000259" key="5">
    <source>
        <dbReference type="Pfam" id="PF09084"/>
    </source>
</evidence>
<evidence type="ECO:0000256" key="1">
    <source>
        <dbReference type="ARBA" id="ARBA00004418"/>
    </source>
</evidence>
<gene>
    <name evidence="6" type="ORF">OKJ99_12225</name>
</gene>
<dbReference type="PANTHER" id="PTHR30024:SF47">
    <property type="entry name" value="TAURINE-BINDING PERIPLASMIC PROTEIN"/>
    <property type="match status" value="1"/>
</dbReference>
<keyword evidence="7" id="KW-1185">Reference proteome</keyword>
<feature type="signal peptide" evidence="4">
    <location>
        <begin position="1"/>
        <end position="19"/>
    </location>
</feature>